<keyword evidence="1" id="KW-1188">Viral release from host cell</keyword>
<dbReference type="InterPro" id="IPR010090">
    <property type="entry name" value="Phage_tape_meas"/>
</dbReference>
<reference evidence="4 5" key="1">
    <citation type="submission" date="2020-04" db="EMBL/GenBank/DDBJ databases">
        <authorList>
            <person name="Hitch T.C.A."/>
            <person name="Wylensek D."/>
            <person name="Clavel T."/>
        </authorList>
    </citation>
    <scope>NUCLEOTIDE SEQUENCE [LARGE SCALE GENOMIC DNA]</scope>
    <source>
        <strain evidence="4 5">WCA-386-APC-2A</strain>
    </source>
</reference>
<dbReference type="NCBIfam" id="TIGR01760">
    <property type="entry name" value="tape_meas_TP901"/>
    <property type="match status" value="1"/>
</dbReference>
<proteinExistence type="predicted"/>
<evidence type="ECO:0000259" key="3">
    <source>
        <dbReference type="Pfam" id="PF10145"/>
    </source>
</evidence>
<dbReference type="Pfam" id="PF10145">
    <property type="entry name" value="PhageMin_Tail"/>
    <property type="match status" value="1"/>
</dbReference>
<sequence length="758" mass="80507">MKDEFTPVLNTVQGKLNETKAQGDALSQRIQEHEKVNARAAKQWKQTGNSIKGVGDTILKYSAPIVTAMGVGLKATSAFATGMAKLSTAVKLTAEQQAKLKQSFIETSDATGVAVEDTTELAYHWASAGVQADDLGKGVDAACKLSVIGFTDANSASQLLIGTMNSLGMTVNDLDDITATYVKMQQVGNLTIGELSGQIEKVLPAAHSLGASLHELGATYDFLANKGLSIEVTTSGLRNIMGGLEKPTKEMQTAAEMAGVSLDMAHIKAEGWVGFLDEVVQKTGGDAQQMMQILGGGKNGIAIANALATDGAIEQLKNLDKQIQNTGGVSEETMQQLMKNNPALALKLANNQLRNSWMELAQGMAPFIASASMKIKTLAKVIHDLTPEQRKLITSILQTVVVMGVGLSVLGRVVSAVGIVRFSINGLAKAFLAVRKAKQAFDGVGAFLTVAAKIESGVVRIRHAFTTLGTLALRAGRVVGNVIRVMGSGIAKLGPIILRCGRIAVTAITTVGRAIIMNPIGAALTALVVIIVLVATHWEQFKQITLSVWNAVKSAVNSAIEFISGIIQAGISYISEKIASLREFLQGIIDYISNTFSEAWSAAWNSIKDVFGNIWEGIKSKAANVLDSITGFVQRVIDKARSARSAVQEAGNGNGPDGNWTGATWYHGGLTYVNEAGPELIKLPTGAQIVPHSESLKQEYQRGVEIGSQQNASSLSITIPKLADSIVVREEQDIDDIAEQLVFKIKQYGINQMKGALI</sequence>
<protein>
    <submittedName>
        <fullName evidence="4">Phage tail tape measure protein</fullName>
    </submittedName>
</protein>
<dbReference type="AlphaFoldDB" id="A0A848EQY5"/>
<dbReference type="Proteomes" id="UP000536773">
    <property type="component" value="Unassembled WGS sequence"/>
</dbReference>
<keyword evidence="2" id="KW-1133">Transmembrane helix</keyword>
<evidence type="ECO:0000256" key="2">
    <source>
        <dbReference type="SAM" id="Phobius"/>
    </source>
</evidence>
<evidence type="ECO:0000256" key="1">
    <source>
        <dbReference type="ARBA" id="ARBA00022612"/>
    </source>
</evidence>
<dbReference type="EMBL" id="JABBJH010000002">
    <property type="protein sequence ID" value="NMK38222.1"/>
    <property type="molecule type" value="Genomic_DNA"/>
</dbReference>
<accession>A0A848EQY5</accession>
<dbReference type="PANTHER" id="PTHR37813:SF1">
    <property type="entry name" value="FELS-2 PROPHAGE PROTEIN"/>
    <property type="match status" value="1"/>
</dbReference>
<organism evidence="4 5">
    <name type="scientific">Megasphaera elsdenii</name>
    <dbReference type="NCBI Taxonomy" id="907"/>
    <lineage>
        <taxon>Bacteria</taxon>
        <taxon>Bacillati</taxon>
        <taxon>Bacillota</taxon>
        <taxon>Negativicutes</taxon>
        <taxon>Veillonellales</taxon>
        <taxon>Veillonellaceae</taxon>
        <taxon>Megasphaera</taxon>
    </lineage>
</organism>
<name>A0A848EQY5_MEGEL</name>
<keyword evidence="2" id="KW-0472">Membrane</keyword>
<feature type="transmembrane region" description="Helical" evidence="2">
    <location>
        <begin position="520"/>
        <end position="538"/>
    </location>
</feature>
<feature type="transmembrane region" description="Helical" evidence="2">
    <location>
        <begin position="396"/>
        <end position="420"/>
    </location>
</feature>
<dbReference type="PANTHER" id="PTHR37813">
    <property type="entry name" value="FELS-2 PROPHAGE PROTEIN"/>
    <property type="match status" value="1"/>
</dbReference>
<dbReference type="Gene3D" id="1.20.120.20">
    <property type="entry name" value="Apolipoprotein"/>
    <property type="match status" value="1"/>
</dbReference>
<evidence type="ECO:0000313" key="4">
    <source>
        <dbReference type="EMBL" id="NMK38222.1"/>
    </source>
</evidence>
<feature type="domain" description="Phage tail tape measure protein" evidence="3">
    <location>
        <begin position="104"/>
        <end position="289"/>
    </location>
</feature>
<evidence type="ECO:0000313" key="5">
    <source>
        <dbReference type="Proteomes" id="UP000536773"/>
    </source>
</evidence>
<gene>
    <name evidence="4" type="ORF">HG933_02235</name>
</gene>
<comment type="caution">
    <text evidence="4">The sequence shown here is derived from an EMBL/GenBank/DDBJ whole genome shotgun (WGS) entry which is preliminary data.</text>
</comment>
<keyword evidence="2" id="KW-0812">Transmembrane</keyword>